<dbReference type="AlphaFoldDB" id="A0AAN5CED1"/>
<dbReference type="EMBL" id="BTRK01000003">
    <property type="protein sequence ID" value="GMR40517.1"/>
    <property type="molecule type" value="Genomic_DNA"/>
</dbReference>
<feature type="compositionally biased region" description="Basic and acidic residues" evidence="1">
    <location>
        <begin position="58"/>
        <end position="69"/>
    </location>
</feature>
<feature type="compositionally biased region" description="Basic residues" evidence="1">
    <location>
        <begin position="203"/>
        <end position="216"/>
    </location>
</feature>
<reference evidence="3" key="1">
    <citation type="submission" date="2022-10" db="EMBL/GenBank/DDBJ databases">
        <title>Genome assembly of Pristionchus species.</title>
        <authorList>
            <person name="Yoshida K."/>
            <person name="Sommer R.J."/>
        </authorList>
    </citation>
    <scope>NUCLEOTIDE SEQUENCE [LARGE SCALE GENOMIC DNA]</scope>
    <source>
        <strain evidence="3">RS5460</strain>
    </source>
</reference>
<name>A0AAN5CED1_9BILA</name>
<feature type="compositionally biased region" description="Basic and acidic residues" evidence="1">
    <location>
        <begin position="105"/>
        <end position="114"/>
    </location>
</feature>
<evidence type="ECO:0000313" key="2">
    <source>
        <dbReference type="EMBL" id="GMR40517.1"/>
    </source>
</evidence>
<feature type="compositionally biased region" description="Basic and acidic residues" evidence="1">
    <location>
        <begin position="155"/>
        <end position="168"/>
    </location>
</feature>
<evidence type="ECO:0000313" key="3">
    <source>
        <dbReference type="Proteomes" id="UP001328107"/>
    </source>
</evidence>
<gene>
    <name evidence="2" type="ORF">PMAYCL1PPCAC_10712</name>
</gene>
<feature type="region of interest" description="Disordered" evidence="1">
    <location>
        <begin position="197"/>
        <end position="216"/>
    </location>
</feature>
<accession>A0AAN5CED1</accession>
<feature type="region of interest" description="Disordered" evidence="1">
    <location>
        <begin position="155"/>
        <end position="176"/>
    </location>
</feature>
<feature type="non-terminal residue" evidence="2">
    <location>
        <position position="241"/>
    </location>
</feature>
<sequence>MNALRDGLLEDTVSSIGESAYLADYERDSKSDSEDSEDTEDAEGGRDSQCSEDTEDAEERRAWNDEDARNLLQEALDTPLPDSDDDFDLDFEEAPSGSAVTAGNHGDKQNRRPLIEFGKTAPPDASEYRTHIAIEKGGNFARKRDMVFINSRNRAEREARMRAQRGETEAEDEEEQFENFAGWQFTGRDVDEKQLEQLDRPRRQYQPKPYRHYQYRPFRGRQRNIPCYELLSREEAEALLK</sequence>
<comment type="caution">
    <text evidence="2">The sequence shown here is derived from an EMBL/GenBank/DDBJ whole genome shotgun (WGS) entry which is preliminary data.</text>
</comment>
<feature type="region of interest" description="Disordered" evidence="1">
    <location>
        <begin position="1"/>
        <end position="123"/>
    </location>
</feature>
<protein>
    <submittedName>
        <fullName evidence="2">Uncharacterized protein</fullName>
    </submittedName>
</protein>
<dbReference type="Proteomes" id="UP001328107">
    <property type="component" value="Unassembled WGS sequence"/>
</dbReference>
<feature type="compositionally biased region" description="Basic and acidic residues" evidence="1">
    <location>
        <begin position="24"/>
        <end position="33"/>
    </location>
</feature>
<feature type="compositionally biased region" description="Acidic residues" evidence="1">
    <location>
        <begin position="82"/>
        <end position="93"/>
    </location>
</feature>
<proteinExistence type="predicted"/>
<organism evidence="2 3">
    <name type="scientific">Pristionchus mayeri</name>
    <dbReference type="NCBI Taxonomy" id="1317129"/>
    <lineage>
        <taxon>Eukaryota</taxon>
        <taxon>Metazoa</taxon>
        <taxon>Ecdysozoa</taxon>
        <taxon>Nematoda</taxon>
        <taxon>Chromadorea</taxon>
        <taxon>Rhabditida</taxon>
        <taxon>Rhabditina</taxon>
        <taxon>Diplogasteromorpha</taxon>
        <taxon>Diplogasteroidea</taxon>
        <taxon>Neodiplogasteridae</taxon>
        <taxon>Pristionchus</taxon>
    </lineage>
</organism>
<evidence type="ECO:0000256" key="1">
    <source>
        <dbReference type="SAM" id="MobiDB-lite"/>
    </source>
</evidence>
<keyword evidence="3" id="KW-1185">Reference proteome</keyword>